<evidence type="ECO:0000313" key="1">
    <source>
        <dbReference type="EMBL" id="CAG7819261.1"/>
    </source>
</evidence>
<accession>A0A8J2KT03</accession>
<dbReference type="Proteomes" id="UP000708208">
    <property type="component" value="Unassembled WGS sequence"/>
</dbReference>
<name>A0A8J2KT03_9HEXA</name>
<keyword evidence="2" id="KW-1185">Reference proteome</keyword>
<reference evidence="1" key="1">
    <citation type="submission" date="2021-06" db="EMBL/GenBank/DDBJ databases">
        <authorList>
            <person name="Hodson N. C."/>
            <person name="Mongue J. A."/>
            <person name="Jaron S. K."/>
        </authorList>
    </citation>
    <scope>NUCLEOTIDE SEQUENCE</scope>
</reference>
<comment type="caution">
    <text evidence="1">The sequence shown here is derived from an EMBL/GenBank/DDBJ whole genome shotgun (WGS) entry which is preliminary data.</text>
</comment>
<proteinExistence type="predicted"/>
<dbReference type="AlphaFoldDB" id="A0A8J2KT03"/>
<feature type="non-terminal residue" evidence="1">
    <location>
        <position position="1"/>
    </location>
</feature>
<evidence type="ECO:0000313" key="2">
    <source>
        <dbReference type="Proteomes" id="UP000708208"/>
    </source>
</evidence>
<protein>
    <submittedName>
        <fullName evidence="1">Uncharacterized protein</fullName>
    </submittedName>
</protein>
<dbReference type="EMBL" id="CAJVCH010444091">
    <property type="protein sequence ID" value="CAG7819261.1"/>
    <property type="molecule type" value="Genomic_DNA"/>
</dbReference>
<gene>
    <name evidence="1" type="ORF">AFUS01_LOCUS29722</name>
</gene>
<sequence length="42" mass="4537">LLPYNCHPSICIFSLGSNSKAYDCLYHNAISDNHVGGPSDRG</sequence>
<organism evidence="1 2">
    <name type="scientific">Allacma fusca</name>
    <dbReference type="NCBI Taxonomy" id="39272"/>
    <lineage>
        <taxon>Eukaryota</taxon>
        <taxon>Metazoa</taxon>
        <taxon>Ecdysozoa</taxon>
        <taxon>Arthropoda</taxon>
        <taxon>Hexapoda</taxon>
        <taxon>Collembola</taxon>
        <taxon>Symphypleona</taxon>
        <taxon>Sminthuridae</taxon>
        <taxon>Allacma</taxon>
    </lineage>
</organism>